<dbReference type="Gene3D" id="1.20.140.10">
    <property type="entry name" value="Butyryl-CoA Dehydrogenase, subunit A, domain 3"/>
    <property type="match status" value="1"/>
</dbReference>
<name>A0ABV4V3S2_9BACL</name>
<accession>A0ABV4V3S2</accession>
<dbReference type="PROSITE" id="PS00073">
    <property type="entry name" value="ACYL_COA_DH_2"/>
    <property type="match status" value="1"/>
</dbReference>
<evidence type="ECO:0000256" key="4">
    <source>
        <dbReference type="ARBA" id="ARBA00022827"/>
    </source>
</evidence>
<dbReference type="PANTHER" id="PTHR43884">
    <property type="entry name" value="ACYL-COA DEHYDROGENASE"/>
    <property type="match status" value="1"/>
</dbReference>
<sequence>MHFDLTEEQALIKTMMRDFAEGEVAPGADERDRTKQFPEDVFNKLSKLGAMGLPFPEQYGGGGADTISFAIAVEELSRVCASTGITYSAHISLGGAPIYLFGTDEQKEKYLTPLCTGEYLGAFGLTEPNAGSDAGGTQTTAKRHEDQWIISGSKCFITNASYAKNLALTAVTDRSKGTDGISAFIVPTDAPGFTVTSNYEKMGLHASNTTELVLDSVAVPKENLLGKEGNGFKQFLATLDGGRIGIGAMAVGIAQGAYEKTLQYAKVRKQFGQSLSAFQAIQFKLADMAMTIEVARNMVYKAAWLKDQGRGFKKEAAMAKLFASEICMKVCDQAVQIHGGYGYMKEYQVERFFRDAKLLEIGEGTSEIQRMVIARQIGC</sequence>
<dbReference type="SUPFAM" id="SSF47203">
    <property type="entry name" value="Acyl-CoA dehydrogenase C-terminal domain-like"/>
    <property type="match status" value="1"/>
</dbReference>
<reference evidence="9 10" key="1">
    <citation type="submission" date="2024-09" db="EMBL/GenBank/DDBJ databases">
        <authorList>
            <person name="Makale K.P.P."/>
            <person name="Makhzoum A."/>
            <person name="Rantong G."/>
            <person name="Rahube T.O."/>
        </authorList>
    </citation>
    <scope>NUCLEOTIDE SEQUENCE [LARGE SCALE GENOMIC DNA]</scope>
    <source>
        <strain evidence="9 10">KM_D13</strain>
    </source>
</reference>
<dbReference type="Gene3D" id="2.40.110.10">
    <property type="entry name" value="Butyryl-CoA Dehydrogenase, subunit A, domain 2"/>
    <property type="match status" value="1"/>
</dbReference>
<dbReference type="Gene3D" id="1.10.540.10">
    <property type="entry name" value="Acyl-CoA dehydrogenase/oxidase, N-terminal domain"/>
    <property type="match status" value="1"/>
</dbReference>
<feature type="domain" description="Acyl-CoA dehydrogenase/oxidase N-terminal" evidence="8">
    <location>
        <begin position="6"/>
        <end position="118"/>
    </location>
</feature>
<dbReference type="Proteomes" id="UP001575622">
    <property type="component" value="Unassembled WGS sequence"/>
</dbReference>
<dbReference type="InterPro" id="IPR036250">
    <property type="entry name" value="AcylCo_DH-like_C"/>
</dbReference>
<evidence type="ECO:0000256" key="5">
    <source>
        <dbReference type="RuleBase" id="RU362125"/>
    </source>
</evidence>
<keyword evidence="10" id="KW-1185">Reference proteome</keyword>
<dbReference type="InterPro" id="IPR013786">
    <property type="entry name" value="AcylCoA_DH/ox_N"/>
</dbReference>
<evidence type="ECO:0000259" key="7">
    <source>
        <dbReference type="Pfam" id="PF02770"/>
    </source>
</evidence>
<dbReference type="Pfam" id="PF02771">
    <property type="entry name" value="Acyl-CoA_dh_N"/>
    <property type="match status" value="1"/>
</dbReference>
<dbReference type="PROSITE" id="PS00072">
    <property type="entry name" value="ACYL_COA_DH_1"/>
    <property type="match status" value="1"/>
</dbReference>
<dbReference type="PANTHER" id="PTHR43884:SF12">
    <property type="entry name" value="ISOVALERYL-COA DEHYDROGENASE, MITOCHONDRIAL-RELATED"/>
    <property type="match status" value="1"/>
</dbReference>
<evidence type="ECO:0000259" key="6">
    <source>
        <dbReference type="Pfam" id="PF00441"/>
    </source>
</evidence>
<dbReference type="PIRSF" id="PIRSF016578">
    <property type="entry name" value="HsaA"/>
    <property type="match status" value="1"/>
</dbReference>
<dbReference type="Pfam" id="PF02770">
    <property type="entry name" value="Acyl-CoA_dh_M"/>
    <property type="match status" value="1"/>
</dbReference>
<dbReference type="EMBL" id="JBHDLN010000011">
    <property type="protein sequence ID" value="MFB0844725.1"/>
    <property type="molecule type" value="Genomic_DNA"/>
</dbReference>
<gene>
    <name evidence="9" type="ORF">ACEU3E_21295</name>
</gene>
<dbReference type="SUPFAM" id="SSF56645">
    <property type="entry name" value="Acyl-CoA dehydrogenase NM domain-like"/>
    <property type="match status" value="1"/>
</dbReference>
<dbReference type="RefSeq" id="WP_373954917.1">
    <property type="nucleotide sequence ID" value="NZ_JBHDLN010000011.1"/>
</dbReference>
<dbReference type="Pfam" id="PF00441">
    <property type="entry name" value="Acyl-CoA_dh_1"/>
    <property type="match status" value="1"/>
</dbReference>
<dbReference type="InterPro" id="IPR046373">
    <property type="entry name" value="Acyl-CoA_Oxase/DH_mid-dom_sf"/>
</dbReference>
<feature type="domain" description="Acyl-CoA dehydrogenase/oxidase C-terminal" evidence="6">
    <location>
        <begin position="229"/>
        <end position="377"/>
    </location>
</feature>
<protein>
    <submittedName>
        <fullName evidence="9">Acyl-CoA dehydrogenase</fullName>
    </submittedName>
</protein>
<comment type="caution">
    <text evidence="9">The sequence shown here is derived from an EMBL/GenBank/DDBJ whole genome shotgun (WGS) entry which is preliminary data.</text>
</comment>
<evidence type="ECO:0000313" key="9">
    <source>
        <dbReference type="EMBL" id="MFB0844725.1"/>
    </source>
</evidence>
<organism evidence="9 10">
    <name type="scientific">Paenibacillus oleatilyticus</name>
    <dbReference type="NCBI Taxonomy" id="2594886"/>
    <lineage>
        <taxon>Bacteria</taxon>
        <taxon>Bacillati</taxon>
        <taxon>Bacillota</taxon>
        <taxon>Bacilli</taxon>
        <taxon>Bacillales</taxon>
        <taxon>Paenibacillaceae</taxon>
        <taxon>Paenibacillus</taxon>
    </lineage>
</organism>
<evidence type="ECO:0000259" key="8">
    <source>
        <dbReference type="Pfam" id="PF02771"/>
    </source>
</evidence>
<comment type="similarity">
    <text evidence="2 5">Belongs to the acyl-CoA dehydrogenase family.</text>
</comment>
<comment type="cofactor">
    <cofactor evidence="1 5">
        <name>FAD</name>
        <dbReference type="ChEBI" id="CHEBI:57692"/>
    </cofactor>
</comment>
<feature type="domain" description="Acyl-CoA oxidase/dehydrogenase middle" evidence="7">
    <location>
        <begin position="122"/>
        <end position="217"/>
    </location>
</feature>
<evidence type="ECO:0000256" key="1">
    <source>
        <dbReference type="ARBA" id="ARBA00001974"/>
    </source>
</evidence>
<keyword evidence="4 5" id="KW-0274">FAD</keyword>
<dbReference type="InterPro" id="IPR037069">
    <property type="entry name" value="AcylCoA_DH/ox_N_sf"/>
</dbReference>
<dbReference type="InterPro" id="IPR006089">
    <property type="entry name" value="Acyl-CoA_DH_CS"/>
</dbReference>
<dbReference type="InterPro" id="IPR009100">
    <property type="entry name" value="AcylCoA_DH/oxidase_NM_dom_sf"/>
</dbReference>
<keyword evidence="3 5" id="KW-0285">Flavoprotein</keyword>
<dbReference type="InterPro" id="IPR009075">
    <property type="entry name" value="AcylCo_DH/oxidase_C"/>
</dbReference>
<dbReference type="CDD" id="cd01158">
    <property type="entry name" value="SCAD_SBCAD"/>
    <property type="match status" value="1"/>
</dbReference>
<dbReference type="InterPro" id="IPR006091">
    <property type="entry name" value="Acyl-CoA_Oxase/DH_mid-dom"/>
</dbReference>
<keyword evidence="5" id="KW-0560">Oxidoreductase</keyword>
<evidence type="ECO:0000256" key="2">
    <source>
        <dbReference type="ARBA" id="ARBA00009347"/>
    </source>
</evidence>
<evidence type="ECO:0000256" key="3">
    <source>
        <dbReference type="ARBA" id="ARBA00022630"/>
    </source>
</evidence>
<evidence type="ECO:0000313" key="10">
    <source>
        <dbReference type="Proteomes" id="UP001575622"/>
    </source>
</evidence>
<proteinExistence type="inferred from homology"/>